<sequence length="120" mass="13499">MLTLEDLGEDITVLLLSLCDIDTVLLMSRVNQFFRQLTMRKQHCILYVKVSSELIALVKRTVLGPATWSPDTSPTLAEEVSLPDALLAAEDLQLLLGSRYVLLVRENDIELWNICSKTPL</sequence>
<name>A0A8H6Y785_9AGAR</name>
<dbReference type="OrthoDB" id="3057981at2759"/>
<organism evidence="1 2">
    <name type="scientific">Mycena venus</name>
    <dbReference type="NCBI Taxonomy" id="2733690"/>
    <lineage>
        <taxon>Eukaryota</taxon>
        <taxon>Fungi</taxon>
        <taxon>Dikarya</taxon>
        <taxon>Basidiomycota</taxon>
        <taxon>Agaricomycotina</taxon>
        <taxon>Agaricomycetes</taxon>
        <taxon>Agaricomycetidae</taxon>
        <taxon>Agaricales</taxon>
        <taxon>Marasmiineae</taxon>
        <taxon>Mycenaceae</taxon>
        <taxon>Mycena</taxon>
    </lineage>
</organism>
<dbReference type="AlphaFoldDB" id="A0A8H6Y785"/>
<keyword evidence="2" id="KW-1185">Reference proteome</keyword>
<gene>
    <name evidence="1" type="ORF">MVEN_01141200</name>
</gene>
<comment type="caution">
    <text evidence="1">The sequence shown here is derived from an EMBL/GenBank/DDBJ whole genome shotgun (WGS) entry which is preliminary data.</text>
</comment>
<dbReference type="EMBL" id="JACAZI010000008">
    <property type="protein sequence ID" value="KAF7354518.1"/>
    <property type="molecule type" value="Genomic_DNA"/>
</dbReference>
<reference evidence="1" key="1">
    <citation type="submission" date="2020-05" db="EMBL/GenBank/DDBJ databases">
        <title>Mycena genomes resolve the evolution of fungal bioluminescence.</title>
        <authorList>
            <person name="Tsai I.J."/>
        </authorList>
    </citation>
    <scope>NUCLEOTIDE SEQUENCE</scope>
    <source>
        <strain evidence="1">CCC161011</strain>
    </source>
</reference>
<evidence type="ECO:0008006" key="3">
    <source>
        <dbReference type="Google" id="ProtNLM"/>
    </source>
</evidence>
<protein>
    <recommendedName>
        <fullName evidence="3">F-box domain-containing protein</fullName>
    </recommendedName>
</protein>
<accession>A0A8H6Y785</accession>
<dbReference type="Proteomes" id="UP000620124">
    <property type="component" value="Unassembled WGS sequence"/>
</dbReference>
<evidence type="ECO:0000313" key="2">
    <source>
        <dbReference type="Proteomes" id="UP000620124"/>
    </source>
</evidence>
<evidence type="ECO:0000313" key="1">
    <source>
        <dbReference type="EMBL" id="KAF7354518.1"/>
    </source>
</evidence>
<proteinExistence type="predicted"/>